<keyword evidence="1" id="KW-0732">Signal</keyword>
<evidence type="ECO:0000313" key="2">
    <source>
        <dbReference type="EMBL" id="TGN20110.1"/>
    </source>
</evidence>
<proteinExistence type="predicted"/>
<gene>
    <name evidence="2" type="ORF">EHS15_05285</name>
</gene>
<comment type="caution">
    <text evidence="2">The sequence shown here is derived from an EMBL/GenBank/DDBJ whole genome shotgun (WGS) entry which is preliminary data.</text>
</comment>
<dbReference type="OrthoDB" id="338287at2"/>
<evidence type="ECO:0000256" key="1">
    <source>
        <dbReference type="SAM" id="SignalP"/>
    </source>
</evidence>
<dbReference type="AlphaFoldDB" id="A0A4R9M0C7"/>
<protein>
    <submittedName>
        <fullName evidence="2">Uncharacterized protein</fullName>
    </submittedName>
</protein>
<name>A0A4R9M0C7_9LEPT</name>
<feature type="signal peptide" evidence="1">
    <location>
        <begin position="1"/>
        <end position="19"/>
    </location>
</feature>
<evidence type="ECO:0000313" key="3">
    <source>
        <dbReference type="Proteomes" id="UP000298058"/>
    </source>
</evidence>
<sequence length="249" mass="28085">MKKISLLFLVFFTITSLWAQESGASDKGKEPHDEIDKLDQGSNLERRNYQLISESYRDRIVSGLRMLTIISSNFGEDVPESKAGLEKIKKDYQAALRYYYRRAYVVSGKAMVQVDKDLNDLLSKFSKAYDTKTQTLLAECADAISAQEEKQLVSDSKEGGSAIAYHSIPESQHKLKIAYYQLSMATDMIRGRRYYDSIVHFRIAKDYGIRILVDLKDAEADKKGISDKYAKDLSDNRNLIHAGAAAAAN</sequence>
<reference evidence="2" key="1">
    <citation type="journal article" date="2019" name="PLoS Negl. Trop. Dis.">
        <title>Revisiting the worldwide diversity of Leptospira species in the environment.</title>
        <authorList>
            <person name="Vincent A.T."/>
            <person name="Schiettekatte O."/>
            <person name="Bourhy P."/>
            <person name="Veyrier F.J."/>
            <person name="Picardeau M."/>
        </authorList>
    </citation>
    <scope>NUCLEOTIDE SEQUENCE [LARGE SCALE GENOMIC DNA]</scope>
    <source>
        <strain evidence="2">201300427</strain>
    </source>
</reference>
<dbReference type="Proteomes" id="UP000298058">
    <property type="component" value="Unassembled WGS sequence"/>
</dbReference>
<accession>A0A4R9M0C7</accession>
<dbReference type="RefSeq" id="WP_135759506.1">
    <property type="nucleotide sequence ID" value="NZ_RQHW01000016.1"/>
</dbReference>
<dbReference type="EMBL" id="RQHW01000016">
    <property type="protein sequence ID" value="TGN20110.1"/>
    <property type="molecule type" value="Genomic_DNA"/>
</dbReference>
<organism evidence="2 3">
    <name type="scientific">Leptospira idonii</name>
    <dbReference type="NCBI Taxonomy" id="1193500"/>
    <lineage>
        <taxon>Bacteria</taxon>
        <taxon>Pseudomonadati</taxon>
        <taxon>Spirochaetota</taxon>
        <taxon>Spirochaetia</taxon>
        <taxon>Leptospirales</taxon>
        <taxon>Leptospiraceae</taxon>
        <taxon>Leptospira</taxon>
    </lineage>
</organism>
<keyword evidence="3" id="KW-1185">Reference proteome</keyword>
<feature type="chain" id="PRO_5020675801" evidence="1">
    <location>
        <begin position="20"/>
        <end position="249"/>
    </location>
</feature>